<dbReference type="SUPFAM" id="SSF52949">
    <property type="entry name" value="Macro domain-like"/>
    <property type="match status" value="1"/>
</dbReference>
<dbReference type="InterPro" id="IPR051532">
    <property type="entry name" value="Ester_Hydrolysis_Enzymes"/>
</dbReference>
<dbReference type="Pfam" id="PF13472">
    <property type="entry name" value="Lipase_GDSL_2"/>
    <property type="match status" value="1"/>
</dbReference>
<dbReference type="PANTHER" id="PTHR30383:SF5">
    <property type="entry name" value="SGNH HYDROLASE-TYPE ESTERASE DOMAIN-CONTAINING PROTEIN"/>
    <property type="match status" value="1"/>
</dbReference>
<dbReference type="InterPro" id="IPR002589">
    <property type="entry name" value="Macro_dom"/>
</dbReference>
<dbReference type="InterPro" id="IPR013830">
    <property type="entry name" value="SGNH_hydro"/>
</dbReference>
<dbReference type="EC" id="3.1.1.2" evidence="2"/>
<protein>
    <submittedName>
        <fullName evidence="2">Arylesterase</fullName>
        <ecNumber evidence="2">3.1.1.2</ecNumber>
    </submittedName>
</protein>
<evidence type="ECO:0000313" key="3">
    <source>
        <dbReference type="Proteomes" id="UP000298324"/>
    </source>
</evidence>
<dbReference type="EMBL" id="QFGA01000003">
    <property type="protein sequence ID" value="TEB04814.1"/>
    <property type="molecule type" value="Genomic_DNA"/>
</dbReference>
<dbReference type="Proteomes" id="UP000298324">
    <property type="component" value="Unassembled WGS sequence"/>
</dbReference>
<proteinExistence type="predicted"/>
<name>A0A4Y7R783_9FIRM</name>
<comment type="caution">
    <text evidence="2">The sequence shown here is derived from an EMBL/GenBank/DDBJ whole genome shotgun (WGS) entry which is preliminary data.</text>
</comment>
<evidence type="ECO:0000313" key="2">
    <source>
        <dbReference type="EMBL" id="TEB04814.1"/>
    </source>
</evidence>
<dbReference type="PANTHER" id="PTHR30383">
    <property type="entry name" value="THIOESTERASE 1/PROTEASE 1/LYSOPHOSPHOLIPASE L1"/>
    <property type="match status" value="1"/>
</dbReference>
<dbReference type="InterPro" id="IPR036514">
    <property type="entry name" value="SGNH_hydro_sf"/>
</dbReference>
<gene>
    <name evidence="2" type="ORF">Psch_03576</name>
</gene>
<keyword evidence="3" id="KW-1185">Reference proteome</keyword>
<dbReference type="RefSeq" id="WP_190259133.1">
    <property type="nucleotide sequence ID" value="NZ_QFGA01000003.1"/>
</dbReference>
<organism evidence="2 3">
    <name type="scientific">Pelotomaculum schinkii</name>
    <dbReference type="NCBI Taxonomy" id="78350"/>
    <lineage>
        <taxon>Bacteria</taxon>
        <taxon>Bacillati</taxon>
        <taxon>Bacillota</taxon>
        <taxon>Clostridia</taxon>
        <taxon>Eubacteriales</taxon>
        <taxon>Desulfotomaculaceae</taxon>
        <taxon>Pelotomaculum</taxon>
    </lineage>
</organism>
<dbReference type="InterPro" id="IPR043472">
    <property type="entry name" value="Macro_dom-like"/>
</dbReference>
<dbReference type="GO" id="GO:0004064">
    <property type="term" value="F:arylesterase activity"/>
    <property type="evidence" value="ECO:0007669"/>
    <property type="project" value="UniProtKB-EC"/>
</dbReference>
<dbReference type="Gene3D" id="3.40.50.1110">
    <property type="entry name" value="SGNH hydrolase"/>
    <property type="match status" value="1"/>
</dbReference>
<accession>A0A4Y7R783</accession>
<keyword evidence="2" id="KW-0378">Hydrolase</keyword>
<feature type="domain" description="Macro" evidence="1">
    <location>
        <begin position="1"/>
        <end position="135"/>
    </location>
</feature>
<dbReference type="CDD" id="cd04501">
    <property type="entry name" value="SGNH_hydrolase_like_4"/>
    <property type="match status" value="1"/>
</dbReference>
<dbReference type="GO" id="GO:0004622">
    <property type="term" value="F:phosphatidylcholine lysophospholipase activity"/>
    <property type="evidence" value="ECO:0007669"/>
    <property type="project" value="TreeGrafter"/>
</dbReference>
<dbReference type="Gene3D" id="3.40.220.10">
    <property type="entry name" value="Leucine Aminopeptidase, subunit E, domain 1"/>
    <property type="match status" value="1"/>
</dbReference>
<dbReference type="PROSITE" id="PS51154">
    <property type="entry name" value="MACRO"/>
    <property type="match status" value="1"/>
</dbReference>
<sequence length="330" mass="34692">MITVIKGDITGVAVDAIVNISPVPVEDALVAGDSFKGGSCIYTTGTGEALAADEAGVRLVTRKALLRAEECGLHNIAVPVPVTGLGELDPEAAAKVMVSEARRLLAHSNSIENVIFSVFADTAFETFLKVARRDQVVCLGDSITYGYPGGPETSWVALSSKMVGLTLVNEGINGDSTCGMLDRLKYDVRPMAPAYVIILGGANDILLGGSVEKIQDNIKTMAAVALEAGICPVLVVPPPALPGGGFVPPGLAGSLAEAMATIGCWVRSFAEQERLPALDFYTPMLDPQTGKGNPHYFTDGAHPNQKGYRELARAAGQTLLRLKKGFYYKG</sequence>
<evidence type="ECO:0000259" key="1">
    <source>
        <dbReference type="PROSITE" id="PS51154"/>
    </source>
</evidence>
<dbReference type="AlphaFoldDB" id="A0A4Y7R783"/>
<dbReference type="SUPFAM" id="SSF52266">
    <property type="entry name" value="SGNH hydrolase"/>
    <property type="match status" value="1"/>
</dbReference>
<reference evidence="2 3" key="1">
    <citation type="journal article" date="2018" name="Environ. Microbiol.">
        <title>Novel energy conservation strategies and behaviour of Pelotomaculum schinkii driving syntrophic propionate catabolism.</title>
        <authorList>
            <person name="Hidalgo-Ahumada C.A.P."/>
            <person name="Nobu M.K."/>
            <person name="Narihiro T."/>
            <person name="Tamaki H."/>
            <person name="Liu W.T."/>
            <person name="Kamagata Y."/>
            <person name="Stams A.J.M."/>
            <person name="Imachi H."/>
            <person name="Sousa D.Z."/>
        </authorList>
    </citation>
    <scope>NUCLEOTIDE SEQUENCE [LARGE SCALE GENOMIC DNA]</scope>
    <source>
        <strain evidence="2 3">HH</strain>
    </source>
</reference>